<comment type="caution">
    <text evidence="2">The sequence shown here is derived from an EMBL/GenBank/DDBJ whole genome shotgun (WGS) entry which is preliminary data.</text>
</comment>
<keyword evidence="3" id="KW-1185">Reference proteome</keyword>
<evidence type="ECO:0008006" key="4">
    <source>
        <dbReference type="Google" id="ProtNLM"/>
    </source>
</evidence>
<reference evidence="2 3" key="1">
    <citation type="submission" date="2022-03" db="EMBL/GenBank/DDBJ databases">
        <title>Pseudonocardia alaer sp. nov., a novel actinomycete isolated from reed forest soil.</title>
        <authorList>
            <person name="Wang L."/>
        </authorList>
    </citation>
    <scope>NUCLEOTIDE SEQUENCE [LARGE SCALE GENOMIC DNA]</scope>
    <source>
        <strain evidence="2 3">Y-16303</strain>
    </source>
</reference>
<feature type="chain" id="PRO_5046860161" description="DUF1257 domain-containing protein" evidence="1">
    <location>
        <begin position="21"/>
        <end position="150"/>
    </location>
</feature>
<feature type="signal peptide" evidence="1">
    <location>
        <begin position="1"/>
        <end position="20"/>
    </location>
</feature>
<sequence length="150" mass="15797">MSISLVLLPLAIAAVTAVHTAKGSGVDAQGRNVCEVGTRMRDTGLLAEALTDVGAGVRVENPHQLTASWHGVTAYFARDHEGTWSAHLTGEVDESRARGIIASIDSAYGRRVQAAVLARLRERAPLAGLQVESETVSADDSVALVLSVQR</sequence>
<evidence type="ECO:0000313" key="2">
    <source>
        <dbReference type="EMBL" id="MCH6165182.1"/>
    </source>
</evidence>
<dbReference type="Proteomes" id="UP001299970">
    <property type="component" value="Unassembled WGS sequence"/>
</dbReference>
<organism evidence="2 3">
    <name type="scientific">Pseudonocardia alaniniphila</name>
    <dbReference type="NCBI Taxonomy" id="75291"/>
    <lineage>
        <taxon>Bacteria</taxon>
        <taxon>Bacillati</taxon>
        <taxon>Actinomycetota</taxon>
        <taxon>Actinomycetes</taxon>
        <taxon>Pseudonocardiales</taxon>
        <taxon>Pseudonocardiaceae</taxon>
        <taxon>Pseudonocardia</taxon>
    </lineage>
</organism>
<evidence type="ECO:0000256" key="1">
    <source>
        <dbReference type="SAM" id="SignalP"/>
    </source>
</evidence>
<dbReference type="RefSeq" id="WP_241035214.1">
    <property type="nucleotide sequence ID" value="NZ_BAAAJF010000018.1"/>
</dbReference>
<gene>
    <name evidence="2" type="ORF">MMF94_05760</name>
</gene>
<name>A0ABS9T9H4_9PSEU</name>
<protein>
    <recommendedName>
        <fullName evidence="4">DUF1257 domain-containing protein</fullName>
    </recommendedName>
</protein>
<accession>A0ABS9T9H4</accession>
<proteinExistence type="predicted"/>
<dbReference type="EMBL" id="JAKXMK010000004">
    <property type="protein sequence ID" value="MCH6165182.1"/>
    <property type="molecule type" value="Genomic_DNA"/>
</dbReference>
<keyword evidence="1" id="KW-0732">Signal</keyword>
<evidence type="ECO:0000313" key="3">
    <source>
        <dbReference type="Proteomes" id="UP001299970"/>
    </source>
</evidence>